<feature type="compositionally biased region" description="Acidic residues" evidence="1">
    <location>
        <begin position="20"/>
        <end position="31"/>
    </location>
</feature>
<sequence length="772" mass="89426">MDKGVVSAEIKANDRSGIEDSSEDDDSESSEEQVKKRGPFSPGRCALCFFGLPRSYESVVLPTIEKNILRPNAKYRCDVFVHFFDQATEAAGRYNDGGKIDPSHIYFLDGSVRKVYDEFNQARMNRSSMLPAVVQFVNDTDDTFITARRHQLKKYHNSRNEQGNQIYFPWKSNWKNSSMDNMIKQWHSINASFSLMESYGQSHSVRYERVAMLRNDVLYVTPIDIYLLDNLNKTIDYDNSHFVMPPFCRYPVNDRMIYGPYGAVRIWATQRFDLIEHRVRQAKDEGYEMHSERFLDSTVLPTMEALGYHRHMNPDVCFVRTRTNGIVMVNDCFAAGVTRGLVKENRRDIIIQALGRKCSKEITDRDDNTVFYLDCDNVGESTQLSKSESQDESVASNDASVETWKTQNRQMVDDSTESSQDDDSESSEEQVKKRGPFSPGRCALCFFGLPRSYESVVLPTIEKNILRPNAKYRCDVFVHFFDQATEAAGRYNDGGKIDPSHIYFLDGSVRKVYDEFNQARMNRSSMLPAVVQFVNDTDDTFITARRHQLKKYHNSRNEQGNQIYFPWKSNWKNSSMDNMIKQWHSINASFSLMESYGQSHSVRYERVAMLRNDVLYVTPIDIYLLDNLNKTIDYDNSHFVMPPFCRYPVNDRMIYGPYGAVRIWATQRFDLIEHRVRQAKDEGYEMHSERFLDSTVLPTMEALGYHRHMNPDVCFVRTRTNGIVMVNDCFAAGVTRGLVKENRRDIIIQALGRNCSEEITDKDDNTVFYLKC</sequence>
<dbReference type="AlphaFoldDB" id="A0AAD2GDT6"/>
<feature type="region of interest" description="Disordered" evidence="1">
    <location>
        <begin position="1"/>
        <end position="38"/>
    </location>
</feature>
<feature type="compositionally biased region" description="Polar residues" evidence="1">
    <location>
        <begin position="382"/>
        <end position="410"/>
    </location>
</feature>
<dbReference type="Proteomes" id="UP001295423">
    <property type="component" value="Unassembled WGS sequence"/>
</dbReference>
<accession>A0AAD2GDT6</accession>
<evidence type="ECO:0000313" key="2">
    <source>
        <dbReference type="EMBL" id="CAJ1970501.1"/>
    </source>
</evidence>
<comment type="caution">
    <text evidence="2">The sequence shown here is derived from an EMBL/GenBank/DDBJ whole genome shotgun (WGS) entry which is preliminary data.</text>
</comment>
<feature type="region of interest" description="Disordered" evidence="1">
    <location>
        <begin position="382"/>
        <end position="436"/>
    </location>
</feature>
<dbReference type="EMBL" id="CAKOGP040002524">
    <property type="protein sequence ID" value="CAJ1970501.1"/>
    <property type="molecule type" value="Genomic_DNA"/>
</dbReference>
<proteinExistence type="predicted"/>
<feature type="compositionally biased region" description="Acidic residues" evidence="1">
    <location>
        <begin position="414"/>
        <end position="428"/>
    </location>
</feature>
<protein>
    <submittedName>
        <fullName evidence="2">Uncharacterized protein</fullName>
    </submittedName>
</protein>
<evidence type="ECO:0000313" key="3">
    <source>
        <dbReference type="Proteomes" id="UP001295423"/>
    </source>
</evidence>
<keyword evidence="3" id="KW-1185">Reference proteome</keyword>
<name>A0AAD2GDT6_9STRA</name>
<gene>
    <name evidence="2" type="ORF">CYCCA115_LOCUS24517</name>
</gene>
<reference evidence="2" key="1">
    <citation type="submission" date="2023-08" db="EMBL/GenBank/DDBJ databases">
        <authorList>
            <person name="Audoor S."/>
            <person name="Bilcke G."/>
        </authorList>
    </citation>
    <scope>NUCLEOTIDE SEQUENCE</scope>
</reference>
<organism evidence="2 3">
    <name type="scientific">Cylindrotheca closterium</name>
    <dbReference type="NCBI Taxonomy" id="2856"/>
    <lineage>
        <taxon>Eukaryota</taxon>
        <taxon>Sar</taxon>
        <taxon>Stramenopiles</taxon>
        <taxon>Ochrophyta</taxon>
        <taxon>Bacillariophyta</taxon>
        <taxon>Bacillariophyceae</taxon>
        <taxon>Bacillariophycidae</taxon>
        <taxon>Bacillariales</taxon>
        <taxon>Bacillariaceae</taxon>
        <taxon>Cylindrotheca</taxon>
    </lineage>
</organism>
<evidence type="ECO:0000256" key="1">
    <source>
        <dbReference type="SAM" id="MobiDB-lite"/>
    </source>
</evidence>